<evidence type="ECO:0000256" key="1">
    <source>
        <dbReference type="ARBA" id="ARBA00008857"/>
    </source>
</evidence>
<evidence type="ECO:0000256" key="3">
    <source>
        <dbReference type="ARBA" id="ARBA00023172"/>
    </source>
</evidence>
<gene>
    <name evidence="5" type="ORF">FOB82_10395</name>
</gene>
<dbReference type="RefSeq" id="WP_155870171.1">
    <property type="nucleotide sequence ID" value="NZ_CP046322.1"/>
</dbReference>
<dbReference type="InterPro" id="IPR050090">
    <property type="entry name" value="Tyrosine_recombinase_XerCD"/>
</dbReference>
<comment type="similarity">
    <text evidence="1">Belongs to the 'phage' integrase family.</text>
</comment>
<dbReference type="AlphaFoldDB" id="A0A6B8TGU5"/>
<dbReference type="PROSITE" id="PS51898">
    <property type="entry name" value="TYR_RECOMBINASE"/>
    <property type="match status" value="1"/>
</dbReference>
<dbReference type="InterPro" id="IPR010998">
    <property type="entry name" value="Integrase_recombinase_N"/>
</dbReference>
<dbReference type="PANTHER" id="PTHR30349">
    <property type="entry name" value="PHAGE INTEGRASE-RELATED"/>
    <property type="match status" value="1"/>
</dbReference>
<dbReference type="Proteomes" id="UP000426857">
    <property type="component" value="Chromosome"/>
</dbReference>
<dbReference type="Gene3D" id="1.10.443.10">
    <property type="entry name" value="Intergrase catalytic core"/>
    <property type="match status" value="1"/>
</dbReference>
<keyword evidence="2" id="KW-0238">DNA-binding</keyword>
<feature type="domain" description="Tyr recombinase" evidence="4">
    <location>
        <begin position="179"/>
        <end position="383"/>
    </location>
</feature>
<evidence type="ECO:0000259" key="4">
    <source>
        <dbReference type="PROSITE" id="PS51898"/>
    </source>
</evidence>
<dbReference type="InterPro" id="IPR011010">
    <property type="entry name" value="DNA_brk_join_enz"/>
</dbReference>
<keyword evidence="3" id="KW-0233">DNA recombination</keyword>
<evidence type="ECO:0000313" key="5">
    <source>
        <dbReference type="EMBL" id="QGS35278.1"/>
    </source>
</evidence>
<dbReference type="GO" id="GO:0006310">
    <property type="term" value="P:DNA recombination"/>
    <property type="evidence" value="ECO:0007669"/>
    <property type="project" value="UniProtKB-KW"/>
</dbReference>
<dbReference type="EMBL" id="CP046322">
    <property type="protein sequence ID" value="QGS35278.1"/>
    <property type="molecule type" value="Genomic_DNA"/>
</dbReference>
<proteinExistence type="inferred from homology"/>
<dbReference type="Pfam" id="PF00589">
    <property type="entry name" value="Phage_integrase"/>
    <property type="match status" value="1"/>
</dbReference>
<organism evidence="5 6">
    <name type="scientific">Corynebacterium xerosis</name>
    <dbReference type="NCBI Taxonomy" id="1725"/>
    <lineage>
        <taxon>Bacteria</taxon>
        <taxon>Bacillati</taxon>
        <taxon>Actinomycetota</taxon>
        <taxon>Actinomycetes</taxon>
        <taxon>Mycobacteriales</taxon>
        <taxon>Corynebacteriaceae</taxon>
        <taxon>Corynebacterium</taxon>
    </lineage>
</organism>
<dbReference type="SUPFAM" id="SSF56349">
    <property type="entry name" value="DNA breaking-rejoining enzymes"/>
    <property type="match status" value="1"/>
</dbReference>
<dbReference type="Gene3D" id="1.10.150.130">
    <property type="match status" value="1"/>
</dbReference>
<dbReference type="CDD" id="cd01189">
    <property type="entry name" value="INT_ICEBs1_C_like"/>
    <property type="match status" value="1"/>
</dbReference>
<sequence>MDIQRRPKKGKGPGGLVQFIARYEGPDGRERSKTFSNKKYAAPKDAARDFLLAQEHSIRTGRWVNPDHGKTRMRELAATWTDQAETDGTRGARRQLEANLGDLADVPIGSVTTPMIRQWLAHHRGGRPWAPGCTGQAENTISARFSQLKAMLNQAKADGMIPANPAGPVSVPRPGTAVTWADVPTVEELDAMIAVARDRGPRKTVSGGRTMFVRRDPALEMALRLTAATGMRAGEVAGLTWAAVDFDAGTISVLAQAAKTGPGLRELKTKRAGRRVIAVDEQTLRLLKAHREVMPAHKRVFLNHGGRPWVAAAYAHKFAQVRDYLGLRKELTPKSLRHFHATELLRAGVPIKTVQHRLGHASATKTLDVYSHFMPADDAVAAQVVAGVLAGPGYSRDIRGGLRVV</sequence>
<dbReference type="InterPro" id="IPR002104">
    <property type="entry name" value="Integrase_catalytic"/>
</dbReference>
<dbReference type="GO" id="GO:0003677">
    <property type="term" value="F:DNA binding"/>
    <property type="evidence" value="ECO:0007669"/>
    <property type="project" value="UniProtKB-KW"/>
</dbReference>
<name>A0A6B8TGU5_9CORY</name>
<dbReference type="PANTHER" id="PTHR30349:SF64">
    <property type="entry name" value="PROPHAGE INTEGRASE INTD-RELATED"/>
    <property type="match status" value="1"/>
</dbReference>
<accession>A0A6B8TGU5</accession>
<dbReference type="KEGG" id="cxe:FOB82_10395"/>
<evidence type="ECO:0000313" key="6">
    <source>
        <dbReference type="Proteomes" id="UP000426857"/>
    </source>
</evidence>
<evidence type="ECO:0000256" key="2">
    <source>
        <dbReference type="ARBA" id="ARBA00023125"/>
    </source>
</evidence>
<dbReference type="InterPro" id="IPR013762">
    <property type="entry name" value="Integrase-like_cat_sf"/>
</dbReference>
<dbReference type="GO" id="GO:0015074">
    <property type="term" value="P:DNA integration"/>
    <property type="evidence" value="ECO:0007669"/>
    <property type="project" value="InterPro"/>
</dbReference>
<protein>
    <submittedName>
        <fullName evidence="5">Tyrosine-type recombinase/integrase</fullName>
    </submittedName>
</protein>
<reference evidence="5 6" key="1">
    <citation type="submission" date="2019-11" db="EMBL/GenBank/DDBJ databases">
        <title>FDA dAtabase for Regulatory Grade micrObial Sequences (FDA-ARGOS): Supporting development and validation of Infectious Disease Dx tests.</title>
        <authorList>
            <person name="Kerrigan L."/>
            <person name="Long C."/>
            <person name="Tallon L."/>
            <person name="Sadzewicz L."/>
            <person name="Vavikolanu K."/>
            <person name="Mehta A."/>
            <person name="Aluvathingal J."/>
            <person name="Nadendla S."/>
            <person name="Yan Y."/>
            <person name="Sichtig H."/>
        </authorList>
    </citation>
    <scope>NUCLEOTIDE SEQUENCE [LARGE SCALE GENOMIC DNA]</scope>
    <source>
        <strain evidence="5 6">FDAARGOS_674</strain>
    </source>
</reference>